<dbReference type="RefSeq" id="WP_089678349.1">
    <property type="nucleotide sequence ID" value="NZ_FNIV01000005.1"/>
</dbReference>
<dbReference type="Proteomes" id="UP000199075">
    <property type="component" value="Unassembled WGS sequence"/>
</dbReference>
<proteinExistence type="predicted"/>
<dbReference type="AlphaFoldDB" id="A0A1H0IBI5"/>
<dbReference type="STRING" id="419597.SAMN04487957_10556"/>
<protein>
    <submittedName>
        <fullName evidence="1">Uncharacterized protein</fullName>
    </submittedName>
</protein>
<organism evidence="1 2">
    <name type="scientific">Halomonas shengliensis</name>
    <dbReference type="NCBI Taxonomy" id="419597"/>
    <lineage>
        <taxon>Bacteria</taxon>
        <taxon>Pseudomonadati</taxon>
        <taxon>Pseudomonadota</taxon>
        <taxon>Gammaproteobacteria</taxon>
        <taxon>Oceanospirillales</taxon>
        <taxon>Halomonadaceae</taxon>
        <taxon>Halomonas</taxon>
    </lineage>
</organism>
<sequence>MITRRHITSIAAAAGIIAALGALNAHDRDLEAAAMERYCEDAATWAAEEARGVPVSHRTGQPDYRGIAAEQCPGLRPAGHANERQLAQH</sequence>
<evidence type="ECO:0000313" key="1">
    <source>
        <dbReference type="EMBL" id="SDO28725.1"/>
    </source>
</evidence>
<gene>
    <name evidence="1" type="ORF">SAMN04487957_10556</name>
</gene>
<name>A0A1H0IBI5_9GAMM</name>
<dbReference type="EMBL" id="FNIV01000005">
    <property type="protein sequence ID" value="SDO28725.1"/>
    <property type="molecule type" value="Genomic_DNA"/>
</dbReference>
<evidence type="ECO:0000313" key="2">
    <source>
        <dbReference type="Proteomes" id="UP000199075"/>
    </source>
</evidence>
<keyword evidence="2" id="KW-1185">Reference proteome</keyword>
<reference evidence="2" key="1">
    <citation type="submission" date="2016-10" db="EMBL/GenBank/DDBJ databases">
        <authorList>
            <person name="Varghese N."/>
            <person name="Submissions S."/>
        </authorList>
    </citation>
    <scope>NUCLEOTIDE SEQUENCE [LARGE SCALE GENOMIC DNA]</scope>
    <source>
        <strain evidence="2">CGMCC 1.6444</strain>
    </source>
</reference>
<dbReference type="OrthoDB" id="6167646at2"/>
<accession>A0A1H0IBI5</accession>